<dbReference type="Gene3D" id="1.10.10.10">
    <property type="entry name" value="Winged helix-like DNA-binding domain superfamily/Winged helix DNA-binding domain"/>
    <property type="match status" value="1"/>
</dbReference>
<dbReference type="Proteomes" id="UP001501637">
    <property type="component" value="Unassembled WGS sequence"/>
</dbReference>
<accession>A0ABP6MSD2</accession>
<dbReference type="SUPFAM" id="SSF46785">
    <property type="entry name" value="Winged helix' DNA-binding domain"/>
    <property type="match status" value="1"/>
</dbReference>
<sequence>MELREIEIFLALAEELHFGRTADRLHVTPARVSQAIKKQERAIGAELFKRTSRNVQLTPVGAQLRDGLMAGYQQIQEALATATAAGQGITGEFHVGYATAWCGDLIVAAADTFRARHPDCLIHIYESPMLDPLGPLRDGSRDLQLVELPIDEPDIVNGPVLFSEPRALIVPADHPLAERETVSVEDLAEAPLVSITGQPQYFLDLHYPQRTPKGRPIPRGPSTTAWQEVLALVGAGKGISPTSARAAHYYSRPDIVYVPFRDAPPVEYGLLWSATGNIPKVRAFVQTVLETAGQETAAVRR</sequence>
<evidence type="ECO:0000256" key="4">
    <source>
        <dbReference type="ARBA" id="ARBA00023163"/>
    </source>
</evidence>
<dbReference type="RefSeq" id="WP_344524611.1">
    <property type="nucleotide sequence ID" value="NZ_BAAAUG010000097.1"/>
</dbReference>
<dbReference type="InterPro" id="IPR005119">
    <property type="entry name" value="LysR_subst-bd"/>
</dbReference>
<dbReference type="PANTHER" id="PTHR30346">
    <property type="entry name" value="TRANSCRIPTIONAL DUAL REGULATOR HCAR-RELATED"/>
    <property type="match status" value="1"/>
</dbReference>
<dbReference type="Pfam" id="PF00126">
    <property type="entry name" value="HTH_1"/>
    <property type="match status" value="1"/>
</dbReference>
<dbReference type="Pfam" id="PF03466">
    <property type="entry name" value="LysR_substrate"/>
    <property type="match status" value="1"/>
</dbReference>
<dbReference type="Gene3D" id="3.40.190.10">
    <property type="entry name" value="Periplasmic binding protein-like II"/>
    <property type="match status" value="2"/>
</dbReference>
<proteinExistence type="inferred from homology"/>
<dbReference type="SUPFAM" id="SSF53850">
    <property type="entry name" value="Periplasmic binding protein-like II"/>
    <property type="match status" value="1"/>
</dbReference>
<name>A0ABP6MSD2_9ACTN</name>
<dbReference type="InterPro" id="IPR036388">
    <property type="entry name" value="WH-like_DNA-bd_sf"/>
</dbReference>
<evidence type="ECO:0000256" key="2">
    <source>
        <dbReference type="ARBA" id="ARBA00023015"/>
    </source>
</evidence>
<evidence type="ECO:0000313" key="7">
    <source>
        <dbReference type="Proteomes" id="UP001501637"/>
    </source>
</evidence>
<keyword evidence="4" id="KW-0804">Transcription</keyword>
<protein>
    <submittedName>
        <fullName evidence="6">LysR family transcriptional regulator</fullName>
    </submittedName>
</protein>
<evidence type="ECO:0000256" key="3">
    <source>
        <dbReference type="ARBA" id="ARBA00023125"/>
    </source>
</evidence>
<comment type="caution">
    <text evidence="6">The sequence shown here is derived from an EMBL/GenBank/DDBJ whole genome shotgun (WGS) entry which is preliminary data.</text>
</comment>
<evidence type="ECO:0000313" key="6">
    <source>
        <dbReference type="EMBL" id="GAA3124343.1"/>
    </source>
</evidence>
<dbReference type="CDD" id="cd08414">
    <property type="entry name" value="PBP2_LTTR_aromatics_like"/>
    <property type="match status" value="1"/>
</dbReference>
<comment type="similarity">
    <text evidence="1">Belongs to the LysR transcriptional regulatory family.</text>
</comment>
<feature type="domain" description="HTH lysR-type" evidence="5">
    <location>
        <begin position="1"/>
        <end position="58"/>
    </location>
</feature>
<keyword evidence="2" id="KW-0805">Transcription regulation</keyword>
<dbReference type="EMBL" id="BAAAUG010000097">
    <property type="protein sequence ID" value="GAA3124343.1"/>
    <property type="molecule type" value="Genomic_DNA"/>
</dbReference>
<dbReference type="PANTHER" id="PTHR30346:SF0">
    <property type="entry name" value="HCA OPERON TRANSCRIPTIONAL ACTIVATOR HCAR"/>
    <property type="match status" value="1"/>
</dbReference>
<dbReference type="InterPro" id="IPR000847">
    <property type="entry name" value="LysR_HTH_N"/>
</dbReference>
<evidence type="ECO:0000256" key="1">
    <source>
        <dbReference type="ARBA" id="ARBA00009437"/>
    </source>
</evidence>
<dbReference type="PROSITE" id="PS50931">
    <property type="entry name" value="HTH_LYSR"/>
    <property type="match status" value="1"/>
</dbReference>
<keyword evidence="7" id="KW-1185">Reference proteome</keyword>
<gene>
    <name evidence="6" type="ORF">GCM10010449_52560</name>
</gene>
<keyword evidence="3" id="KW-0238">DNA-binding</keyword>
<reference evidence="7" key="1">
    <citation type="journal article" date="2019" name="Int. J. Syst. Evol. Microbiol.">
        <title>The Global Catalogue of Microorganisms (GCM) 10K type strain sequencing project: providing services to taxonomists for standard genome sequencing and annotation.</title>
        <authorList>
            <consortium name="The Broad Institute Genomics Platform"/>
            <consortium name="The Broad Institute Genome Sequencing Center for Infectious Disease"/>
            <person name="Wu L."/>
            <person name="Ma J."/>
        </authorList>
    </citation>
    <scope>NUCLEOTIDE SEQUENCE [LARGE SCALE GENOMIC DNA]</scope>
    <source>
        <strain evidence="7">JCM 9092</strain>
    </source>
</reference>
<organism evidence="6 7">
    <name type="scientific">Streptomyces rectiviolaceus</name>
    <dbReference type="NCBI Taxonomy" id="332591"/>
    <lineage>
        <taxon>Bacteria</taxon>
        <taxon>Bacillati</taxon>
        <taxon>Actinomycetota</taxon>
        <taxon>Actinomycetes</taxon>
        <taxon>Kitasatosporales</taxon>
        <taxon>Streptomycetaceae</taxon>
        <taxon>Streptomyces</taxon>
    </lineage>
</organism>
<dbReference type="InterPro" id="IPR036390">
    <property type="entry name" value="WH_DNA-bd_sf"/>
</dbReference>
<evidence type="ECO:0000259" key="5">
    <source>
        <dbReference type="PROSITE" id="PS50931"/>
    </source>
</evidence>